<evidence type="ECO:0000259" key="1">
    <source>
        <dbReference type="PROSITE" id="PS50206"/>
    </source>
</evidence>
<reference evidence="2 3" key="1">
    <citation type="submission" date="2023-10" db="EMBL/GenBank/DDBJ databases">
        <title>Niallia locisalis sp.nov. isolated from a salt pond sample.</title>
        <authorList>
            <person name="Li X.-J."/>
            <person name="Dong L."/>
        </authorList>
    </citation>
    <scope>NUCLEOTIDE SEQUENCE [LARGE SCALE GENOMIC DNA]</scope>
    <source>
        <strain evidence="2 3">DSM 29761</strain>
    </source>
</reference>
<dbReference type="PROSITE" id="PS50206">
    <property type="entry name" value="RHODANESE_3"/>
    <property type="match status" value="1"/>
</dbReference>
<dbReference type="RefSeq" id="WP_338451063.1">
    <property type="nucleotide sequence ID" value="NZ_CP137640.1"/>
</dbReference>
<dbReference type="InterPro" id="IPR001763">
    <property type="entry name" value="Rhodanese-like_dom"/>
</dbReference>
<dbReference type="SUPFAM" id="SSF52821">
    <property type="entry name" value="Rhodanese/Cell cycle control phosphatase"/>
    <property type="match status" value="1"/>
</dbReference>
<gene>
    <name evidence="2" type="ORF">R4Z09_03835</name>
</gene>
<proteinExistence type="predicted"/>
<evidence type="ECO:0000313" key="3">
    <source>
        <dbReference type="Proteomes" id="UP001357223"/>
    </source>
</evidence>
<dbReference type="InterPro" id="IPR036873">
    <property type="entry name" value="Rhodanese-like_dom_sf"/>
</dbReference>
<evidence type="ECO:0000313" key="2">
    <source>
        <dbReference type="EMBL" id="WVX82159.1"/>
    </source>
</evidence>
<name>A0ABZ2CM44_9BACI</name>
<feature type="domain" description="Rhodanese" evidence="1">
    <location>
        <begin position="34"/>
        <end position="65"/>
    </location>
</feature>
<dbReference type="EMBL" id="CP137640">
    <property type="protein sequence ID" value="WVX82159.1"/>
    <property type="molecule type" value="Genomic_DNA"/>
</dbReference>
<keyword evidence="3" id="KW-1185">Reference proteome</keyword>
<sequence>MALLIFSTVIVLFILYRRYFPVHGVQCNHFSDLDLDKINVIDVRDFNESCKNPIEGAINIPIAYLKRNYHEIPNRDLHLIALSLVEKNMGIRLLRQNGFRVTGYSIIEQKKFF</sequence>
<dbReference type="Gene3D" id="3.40.250.10">
    <property type="entry name" value="Rhodanese-like domain"/>
    <property type="match status" value="1"/>
</dbReference>
<accession>A0ABZ2CM44</accession>
<protein>
    <recommendedName>
        <fullName evidence="1">Rhodanese domain-containing protein</fullName>
    </recommendedName>
</protein>
<dbReference type="Proteomes" id="UP001357223">
    <property type="component" value="Chromosome"/>
</dbReference>
<organism evidence="2 3">
    <name type="scientific">Niallia oryzisoli</name>
    <dbReference type="NCBI Taxonomy" id="1737571"/>
    <lineage>
        <taxon>Bacteria</taxon>
        <taxon>Bacillati</taxon>
        <taxon>Bacillota</taxon>
        <taxon>Bacilli</taxon>
        <taxon>Bacillales</taxon>
        <taxon>Bacillaceae</taxon>
        <taxon>Niallia</taxon>
    </lineage>
</organism>